<dbReference type="STRING" id="1131292.BCR24_15740"/>
<protein>
    <recommendedName>
        <fullName evidence="4">Bacteriocin immunity protein</fullName>
    </recommendedName>
</protein>
<proteinExistence type="predicted"/>
<keyword evidence="3" id="KW-1185">Reference proteome</keyword>
<name>A0A1E5HC42_9ENTE</name>
<dbReference type="RefSeq" id="WP_069640182.1">
    <property type="nucleotide sequence ID" value="NZ_JAFBEZ010000034.1"/>
</dbReference>
<dbReference type="EMBL" id="MIKC01000019">
    <property type="protein sequence ID" value="OEG22395.1"/>
    <property type="molecule type" value="Genomic_DNA"/>
</dbReference>
<accession>A0A1E5HC42</accession>
<dbReference type="AlphaFoldDB" id="A0A1E5HC42"/>
<evidence type="ECO:0000313" key="3">
    <source>
        <dbReference type="Proteomes" id="UP000094469"/>
    </source>
</evidence>
<dbReference type="SUPFAM" id="SSF109797">
    <property type="entry name" value="Bacteriocin immunity protein-like"/>
    <property type="match status" value="1"/>
</dbReference>
<dbReference type="InterPro" id="IPR023130">
    <property type="entry name" value="Ta0600-like_sf"/>
</dbReference>
<evidence type="ECO:0000256" key="1">
    <source>
        <dbReference type="ARBA" id="ARBA00023025"/>
    </source>
</evidence>
<keyword evidence="1" id="KW-0079">Bacteriocin immunity</keyword>
<dbReference type="Gene3D" id="1.20.1440.50">
    <property type="entry name" value="Ta0600-like"/>
    <property type="match status" value="1"/>
</dbReference>
<sequence>MTNNKETKQLITDLYNSFKDNQENNYAELKEVLLKVYKKLDVSINEEALIARLTNFIYFKTLTEKWKFNPEQNQIISELSDIAKSAGVNNNYRGDLGSLSQFD</sequence>
<evidence type="ECO:0008006" key="4">
    <source>
        <dbReference type="Google" id="ProtNLM"/>
    </source>
</evidence>
<reference evidence="3" key="1">
    <citation type="submission" date="2016-09" db="EMBL/GenBank/DDBJ databases">
        <authorList>
            <person name="Gulvik C.A."/>
        </authorList>
    </citation>
    <scope>NUCLEOTIDE SEQUENCE [LARGE SCALE GENOMIC DNA]</scope>
    <source>
        <strain evidence="3">LMG 26676</strain>
    </source>
</reference>
<dbReference type="OrthoDB" id="1907362at2"/>
<dbReference type="GO" id="GO:0030153">
    <property type="term" value="P:bacteriocin immunity"/>
    <property type="evidence" value="ECO:0007669"/>
    <property type="project" value="UniProtKB-KW"/>
</dbReference>
<gene>
    <name evidence="2" type="ORF">BCR24_15740</name>
</gene>
<dbReference type="Pfam" id="PF08951">
    <property type="entry name" value="EntA_Immun"/>
    <property type="match status" value="1"/>
</dbReference>
<organism evidence="2 3">
    <name type="scientific">Enterococcus ureilyticus</name>
    <dbReference type="NCBI Taxonomy" id="1131292"/>
    <lineage>
        <taxon>Bacteria</taxon>
        <taxon>Bacillati</taxon>
        <taxon>Bacillota</taxon>
        <taxon>Bacilli</taxon>
        <taxon>Lactobacillales</taxon>
        <taxon>Enterococcaceae</taxon>
        <taxon>Enterococcus</taxon>
    </lineage>
</organism>
<dbReference type="Proteomes" id="UP000094469">
    <property type="component" value="Unassembled WGS sequence"/>
</dbReference>
<comment type="caution">
    <text evidence="2">The sequence shown here is derived from an EMBL/GenBank/DDBJ whole genome shotgun (WGS) entry which is preliminary data.</text>
</comment>
<dbReference type="InterPro" id="IPR015046">
    <property type="entry name" value="LciA_Immunity-like"/>
</dbReference>
<evidence type="ECO:0000313" key="2">
    <source>
        <dbReference type="EMBL" id="OEG22395.1"/>
    </source>
</evidence>